<keyword evidence="2" id="KW-1185">Reference proteome</keyword>
<gene>
    <name evidence="1" type="ORF">EVAR_27989_1</name>
</gene>
<dbReference type="EMBL" id="BGZK01000527">
    <property type="protein sequence ID" value="GBP48603.1"/>
    <property type="molecule type" value="Genomic_DNA"/>
</dbReference>
<comment type="caution">
    <text evidence="1">The sequence shown here is derived from an EMBL/GenBank/DDBJ whole genome shotgun (WGS) entry which is preliminary data.</text>
</comment>
<dbReference type="AlphaFoldDB" id="A0A4C1WC20"/>
<organism evidence="1 2">
    <name type="scientific">Eumeta variegata</name>
    <name type="common">Bagworm moth</name>
    <name type="synonym">Eumeta japonica</name>
    <dbReference type="NCBI Taxonomy" id="151549"/>
    <lineage>
        <taxon>Eukaryota</taxon>
        <taxon>Metazoa</taxon>
        <taxon>Ecdysozoa</taxon>
        <taxon>Arthropoda</taxon>
        <taxon>Hexapoda</taxon>
        <taxon>Insecta</taxon>
        <taxon>Pterygota</taxon>
        <taxon>Neoptera</taxon>
        <taxon>Endopterygota</taxon>
        <taxon>Lepidoptera</taxon>
        <taxon>Glossata</taxon>
        <taxon>Ditrysia</taxon>
        <taxon>Tineoidea</taxon>
        <taxon>Psychidae</taxon>
        <taxon>Oiketicinae</taxon>
        <taxon>Eumeta</taxon>
    </lineage>
</organism>
<proteinExistence type="predicted"/>
<evidence type="ECO:0000313" key="1">
    <source>
        <dbReference type="EMBL" id="GBP48603.1"/>
    </source>
</evidence>
<sequence>MDDGDRLQSPLMAMGRKRRVGTTSLGAGRPASDPLRTATISRELALIRVHRIVLLSIAPALAVWPNIY</sequence>
<reference evidence="1 2" key="1">
    <citation type="journal article" date="2019" name="Commun. Biol.">
        <title>The bagworm genome reveals a unique fibroin gene that provides high tensile strength.</title>
        <authorList>
            <person name="Kono N."/>
            <person name="Nakamura H."/>
            <person name="Ohtoshi R."/>
            <person name="Tomita M."/>
            <person name="Numata K."/>
            <person name="Arakawa K."/>
        </authorList>
    </citation>
    <scope>NUCLEOTIDE SEQUENCE [LARGE SCALE GENOMIC DNA]</scope>
</reference>
<dbReference type="Proteomes" id="UP000299102">
    <property type="component" value="Unassembled WGS sequence"/>
</dbReference>
<accession>A0A4C1WC20</accession>
<evidence type="ECO:0000313" key="2">
    <source>
        <dbReference type="Proteomes" id="UP000299102"/>
    </source>
</evidence>
<name>A0A4C1WC20_EUMVA</name>
<protein>
    <submittedName>
        <fullName evidence="1">Uncharacterized protein</fullName>
    </submittedName>
</protein>